<evidence type="ECO:0000313" key="1">
    <source>
        <dbReference type="EMBL" id="GFH57570.1"/>
    </source>
</evidence>
<dbReference type="Proteomes" id="UP001054902">
    <property type="component" value="Unassembled WGS sequence"/>
</dbReference>
<organism evidence="1 2">
    <name type="scientific">Chaetoceros tenuissimus</name>
    <dbReference type="NCBI Taxonomy" id="426638"/>
    <lineage>
        <taxon>Eukaryota</taxon>
        <taxon>Sar</taxon>
        <taxon>Stramenopiles</taxon>
        <taxon>Ochrophyta</taxon>
        <taxon>Bacillariophyta</taxon>
        <taxon>Coscinodiscophyceae</taxon>
        <taxon>Chaetocerotophycidae</taxon>
        <taxon>Chaetocerotales</taxon>
        <taxon>Chaetocerotaceae</taxon>
        <taxon>Chaetoceros</taxon>
    </lineage>
</organism>
<accession>A0AAD3D6A9</accession>
<protein>
    <submittedName>
        <fullName evidence="1">Uncharacterized protein</fullName>
    </submittedName>
</protein>
<name>A0AAD3D6A9_9STRA</name>
<proteinExistence type="predicted"/>
<reference evidence="1 2" key="1">
    <citation type="journal article" date="2021" name="Sci. Rep.">
        <title>The genome of the diatom Chaetoceros tenuissimus carries an ancient integrated fragment of an extant virus.</title>
        <authorList>
            <person name="Hongo Y."/>
            <person name="Kimura K."/>
            <person name="Takaki Y."/>
            <person name="Yoshida Y."/>
            <person name="Baba S."/>
            <person name="Kobayashi G."/>
            <person name="Nagasaki K."/>
            <person name="Hano T."/>
            <person name="Tomaru Y."/>
        </authorList>
    </citation>
    <scope>NUCLEOTIDE SEQUENCE [LARGE SCALE GENOMIC DNA]</scope>
    <source>
        <strain evidence="1 2">NIES-3715</strain>
    </source>
</reference>
<keyword evidence="2" id="KW-1185">Reference proteome</keyword>
<dbReference type="AlphaFoldDB" id="A0AAD3D6A9"/>
<dbReference type="EMBL" id="BLLK01000058">
    <property type="protein sequence ID" value="GFH57570.1"/>
    <property type="molecule type" value="Genomic_DNA"/>
</dbReference>
<gene>
    <name evidence="1" type="ORF">CTEN210_14046</name>
</gene>
<sequence>MLLPCWYSYYSAITATNIQGDDELPLLEMWKQADNRENIQPTVSQSSKESISKLSCIKEEKPCRYDYIGDFLEHEKLPGIVHRAIPSVPSQRRIPHEKANDWAYIYDQRFKSPSDGSQTALFDFNGLLIPLYKNGHNTDSSILESDWDQALLDYITGRYHPYFTKEEADKVKYLSINRMSNVHSCKPKFKFGYGPKWINYMGISLLDENLSLIEGTDVAVDIDKWLLNNEKDTSVFADYYVVAVRSSKDNPLRDQLFLFASSHIGTVSMPFDIRRVPPMNKSSQYNEIPWNTKLKSKPVTPLSEFQYGDGLQVRFMDNPGQRDTDTYFLERGVHRGKNFHMFESSNGETFLELGPHGYPKKMAHITTPIIFFADEFAPSAKLNLFEKREIKNIKELGPKPSIVLPITESKKGNPQWSFKSDVPLLDRPRKPKLKLPYIKYRGTSQIIDFHLKGKDVKVGISHSVAEESAITDKRAYLSQFYAFSPESPFEIVALSGYFCLNHMHEEDIGYSTHWISERPVENRTAPIKILNETYSCPITTFIVGFIEMIGSGGKDTIITYGANDCYSRSIIVPKKKIEMLLLGKEYIGDTIT</sequence>
<comment type="caution">
    <text evidence="1">The sequence shown here is derived from an EMBL/GenBank/DDBJ whole genome shotgun (WGS) entry which is preliminary data.</text>
</comment>
<evidence type="ECO:0000313" key="2">
    <source>
        <dbReference type="Proteomes" id="UP001054902"/>
    </source>
</evidence>